<evidence type="ECO:0000256" key="5">
    <source>
        <dbReference type="ARBA" id="ARBA00035492"/>
    </source>
</evidence>
<comment type="caution">
    <text evidence="8">The sequence shown here is derived from an EMBL/GenBank/DDBJ whole genome shotgun (WGS) entry which is preliminary data.</text>
</comment>
<accession>A0A9D8KEH2</accession>
<feature type="compositionally biased region" description="Polar residues" evidence="6">
    <location>
        <begin position="7"/>
        <end position="16"/>
    </location>
</feature>
<evidence type="ECO:0000256" key="3">
    <source>
        <dbReference type="ARBA" id="ARBA00022980"/>
    </source>
</evidence>
<dbReference type="InterPro" id="IPR036919">
    <property type="entry name" value="Ribo_uL30_ferredoxin-like_sf"/>
</dbReference>
<sequence length="63" mass="7125">MSKKQTKTISVTQTRSGIGRPEKHKKVLKGMGLGKMHRTVELPDTPESWGMIKKVIHLVEVKE</sequence>
<protein>
    <recommendedName>
        <fullName evidence="5">50S ribosomal protein L30</fullName>
    </recommendedName>
</protein>
<name>A0A9D8KEH2_9DELT</name>
<evidence type="ECO:0000313" key="8">
    <source>
        <dbReference type="EMBL" id="MBN1573441.1"/>
    </source>
</evidence>
<dbReference type="GO" id="GO:0006412">
    <property type="term" value="P:translation"/>
    <property type="evidence" value="ECO:0007669"/>
    <property type="project" value="InterPro"/>
</dbReference>
<dbReference type="EMBL" id="JAFGIX010000049">
    <property type="protein sequence ID" value="MBN1573441.1"/>
    <property type="molecule type" value="Genomic_DNA"/>
</dbReference>
<dbReference type="HAMAP" id="MF_01371_B">
    <property type="entry name" value="Ribosomal_uL30_B"/>
    <property type="match status" value="1"/>
</dbReference>
<feature type="region of interest" description="Disordered" evidence="6">
    <location>
        <begin position="1"/>
        <end position="25"/>
    </location>
</feature>
<dbReference type="NCBIfam" id="TIGR01308">
    <property type="entry name" value="rpmD_bact"/>
    <property type="match status" value="1"/>
</dbReference>
<dbReference type="Gene3D" id="3.30.1390.20">
    <property type="entry name" value="Ribosomal protein L30, ferredoxin-like fold domain"/>
    <property type="match status" value="1"/>
</dbReference>
<feature type="domain" description="Large ribosomal subunit protein uL30-like ferredoxin-like fold" evidence="7">
    <location>
        <begin position="10"/>
        <end position="59"/>
    </location>
</feature>
<keyword evidence="4" id="KW-0687">Ribonucleoprotein</keyword>
<reference evidence="8" key="1">
    <citation type="journal article" date="2021" name="Environ. Microbiol.">
        <title>Genomic characterization of three novel Desulfobacterota classes expand the metabolic and phylogenetic diversity of the phylum.</title>
        <authorList>
            <person name="Murphy C.L."/>
            <person name="Biggerstaff J."/>
            <person name="Eichhorn A."/>
            <person name="Ewing E."/>
            <person name="Shahan R."/>
            <person name="Soriano D."/>
            <person name="Stewart S."/>
            <person name="VanMol K."/>
            <person name="Walker R."/>
            <person name="Walters P."/>
            <person name="Elshahed M.S."/>
            <person name="Youssef N.H."/>
        </authorList>
    </citation>
    <scope>NUCLEOTIDE SEQUENCE</scope>
    <source>
        <strain evidence="8">Zod_Metabat.24</strain>
    </source>
</reference>
<dbReference type="Proteomes" id="UP000809273">
    <property type="component" value="Unassembled WGS sequence"/>
</dbReference>
<evidence type="ECO:0000313" key="9">
    <source>
        <dbReference type="Proteomes" id="UP000809273"/>
    </source>
</evidence>
<evidence type="ECO:0000256" key="1">
    <source>
        <dbReference type="ARBA" id="ARBA00007594"/>
    </source>
</evidence>
<evidence type="ECO:0000256" key="6">
    <source>
        <dbReference type="SAM" id="MobiDB-lite"/>
    </source>
</evidence>
<dbReference type="AlphaFoldDB" id="A0A9D8KEH2"/>
<proteinExistence type="inferred from homology"/>
<dbReference type="SUPFAM" id="SSF55129">
    <property type="entry name" value="Ribosomal protein L30p/L7e"/>
    <property type="match status" value="1"/>
</dbReference>
<dbReference type="CDD" id="cd01658">
    <property type="entry name" value="Ribosomal_L30"/>
    <property type="match status" value="1"/>
</dbReference>
<keyword evidence="3 8" id="KW-0689">Ribosomal protein</keyword>
<comment type="similarity">
    <text evidence="1">Belongs to the universal ribosomal protein uL30 family.</text>
</comment>
<dbReference type="PANTHER" id="PTHR15892">
    <property type="entry name" value="MITOCHONDRIAL RIBOSOMAL PROTEIN L30"/>
    <property type="match status" value="1"/>
</dbReference>
<dbReference type="Pfam" id="PF00327">
    <property type="entry name" value="Ribosomal_L30"/>
    <property type="match status" value="1"/>
</dbReference>
<reference evidence="8" key="2">
    <citation type="submission" date="2021-01" db="EMBL/GenBank/DDBJ databases">
        <authorList>
            <person name="Hahn C.R."/>
            <person name="Youssef N.H."/>
            <person name="Elshahed M."/>
        </authorList>
    </citation>
    <scope>NUCLEOTIDE SEQUENCE</scope>
    <source>
        <strain evidence="8">Zod_Metabat.24</strain>
    </source>
</reference>
<evidence type="ECO:0000256" key="4">
    <source>
        <dbReference type="ARBA" id="ARBA00023274"/>
    </source>
</evidence>
<evidence type="ECO:0000256" key="2">
    <source>
        <dbReference type="ARBA" id="ARBA00011838"/>
    </source>
</evidence>
<dbReference type="GO" id="GO:0022625">
    <property type="term" value="C:cytosolic large ribosomal subunit"/>
    <property type="evidence" value="ECO:0007669"/>
    <property type="project" value="TreeGrafter"/>
</dbReference>
<dbReference type="InterPro" id="IPR005996">
    <property type="entry name" value="Ribosomal_uL30_bac-type"/>
</dbReference>
<dbReference type="PIRSF" id="PIRSF002211">
    <property type="entry name" value="Ribosomal_L30_bac-type"/>
    <property type="match status" value="1"/>
</dbReference>
<organism evidence="8 9">
    <name type="scientific">Candidatus Zymogenus saltonus</name>
    <dbReference type="NCBI Taxonomy" id="2844893"/>
    <lineage>
        <taxon>Bacteria</taxon>
        <taxon>Deltaproteobacteria</taxon>
        <taxon>Candidatus Zymogenia</taxon>
        <taxon>Candidatus Zymogeniales</taxon>
        <taxon>Candidatus Zymogenaceae</taxon>
        <taxon>Candidatus Zymogenus</taxon>
    </lineage>
</organism>
<comment type="subunit">
    <text evidence="2">Part of the 50S ribosomal subunit.</text>
</comment>
<dbReference type="PANTHER" id="PTHR15892:SF2">
    <property type="entry name" value="LARGE RIBOSOMAL SUBUNIT PROTEIN UL30M"/>
    <property type="match status" value="1"/>
</dbReference>
<dbReference type="GO" id="GO:0003735">
    <property type="term" value="F:structural constituent of ribosome"/>
    <property type="evidence" value="ECO:0007669"/>
    <property type="project" value="InterPro"/>
</dbReference>
<dbReference type="InterPro" id="IPR016082">
    <property type="entry name" value="Ribosomal_uL30_ferredoxin-like"/>
</dbReference>
<evidence type="ECO:0000259" key="7">
    <source>
        <dbReference type="Pfam" id="PF00327"/>
    </source>
</evidence>
<gene>
    <name evidence="8" type="primary">rpmD</name>
    <name evidence="8" type="ORF">JW984_09635</name>
</gene>